<reference evidence="3" key="1">
    <citation type="submission" date="2019-02" db="EMBL/GenBank/DDBJ databases">
        <title>Draft genome sequence of Enterococcus sp. Gos25-1.</title>
        <authorList>
            <person name="Tanaka N."/>
            <person name="Shiwa Y."/>
            <person name="Fujita N."/>
        </authorList>
    </citation>
    <scope>NUCLEOTIDE SEQUENCE [LARGE SCALE GENOMIC DNA]</scope>
    <source>
        <strain evidence="3">Gos25-1</strain>
    </source>
</reference>
<dbReference type="OrthoDB" id="9785372at2"/>
<proteinExistence type="predicted"/>
<name>A0A4P5PQR8_9ENTE</name>
<dbReference type="InterPro" id="IPR036291">
    <property type="entry name" value="NAD(P)-bd_dom_sf"/>
</dbReference>
<dbReference type="RefSeq" id="WP_146623649.1">
    <property type="nucleotide sequence ID" value="NZ_BJCC01000028.1"/>
</dbReference>
<evidence type="ECO:0000313" key="2">
    <source>
        <dbReference type="EMBL" id="GCF95253.1"/>
    </source>
</evidence>
<dbReference type="PANTHER" id="PTHR43355:SF2">
    <property type="entry name" value="FLAVIN REDUCTASE (NADPH)"/>
    <property type="match status" value="1"/>
</dbReference>
<evidence type="ECO:0000259" key="1">
    <source>
        <dbReference type="Pfam" id="PF13460"/>
    </source>
</evidence>
<accession>A0A4P5PQR8</accession>
<sequence length="209" mass="23136">MKIAIIGATGHAGSLILNEAMERQIDVTAIVRDPNKLVADVPFITKDLFDLTQEDLAGFDVVIDAFRPSNGKEEMHQTSLEHLIAILAGTSTRLLVVGGASSLYLDEKRTTRMIDISDPKAPYYPTAYNMYQGFLTLTKAKNLHWSYLSPAANFVPDGKRTGRYQLSDDLLKKNHAGQSEISMADYAIAMVDEALHNQFNNQQFSVVSL</sequence>
<dbReference type="EMBL" id="BJCC01000028">
    <property type="protein sequence ID" value="GCF95253.1"/>
    <property type="molecule type" value="Genomic_DNA"/>
</dbReference>
<dbReference type="Gene3D" id="3.40.50.720">
    <property type="entry name" value="NAD(P)-binding Rossmann-like Domain"/>
    <property type="match status" value="1"/>
</dbReference>
<protein>
    <submittedName>
        <fullName evidence="2">Flavin reductase</fullName>
    </submittedName>
</protein>
<dbReference type="GO" id="GO:0016646">
    <property type="term" value="F:oxidoreductase activity, acting on the CH-NH group of donors, NAD or NADP as acceptor"/>
    <property type="evidence" value="ECO:0007669"/>
    <property type="project" value="TreeGrafter"/>
</dbReference>
<feature type="domain" description="NAD(P)-binding" evidence="1">
    <location>
        <begin position="7"/>
        <end position="193"/>
    </location>
</feature>
<dbReference type="InterPro" id="IPR051606">
    <property type="entry name" value="Polyketide_Oxido-like"/>
</dbReference>
<keyword evidence="3" id="KW-1185">Reference proteome</keyword>
<dbReference type="AlphaFoldDB" id="A0A4P5PQR8"/>
<dbReference type="Pfam" id="PF13460">
    <property type="entry name" value="NAD_binding_10"/>
    <property type="match status" value="1"/>
</dbReference>
<gene>
    <name evidence="2" type="ORF">NRIC_31440</name>
</gene>
<organism evidence="2 3">
    <name type="scientific">Enterococcus florum</name>
    <dbReference type="NCBI Taxonomy" id="2480627"/>
    <lineage>
        <taxon>Bacteria</taxon>
        <taxon>Bacillati</taxon>
        <taxon>Bacillota</taxon>
        <taxon>Bacilli</taxon>
        <taxon>Lactobacillales</taxon>
        <taxon>Enterococcaceae</taxon>
        <taxon>Enterococcus</taxon>
    </lineage>
</organism>
<dbReference type="InterPro" id="IPR016040">
    <property type="entry name" value="NAD(P)-bd_dom"/>
</dbReference>
<evidence type="ECO:0000313" key="3">
    <source>
        <dbReference type="Proteomes" id="UP000290567"/>
    </source>
</evidence>
<dbReference type="Proteomes" id="UP000290567">
    <property type="component" value="Unassembled WGS sequence"/>
</dbReference>
<dbReference type="SUPFAM" id="SSF51735">
    <property type="entry name" value="NAD(P)-binding Rossmann-fold domains"/>
    <property type="match status" value="1"/>
</dbReference>
<comment type="caution">
    <text evidence="2">The sequence shown here is derived from an EMBL/GenBank/DDBJ whole genome shotgun (WGS) entry which is preliminary data.</text>
</comment>
<dbReference type="PANTHER" id="PTHR43355">
    <property type="entry name" value="FLAVIN REDUCTASE (NADPH)"/>
    <property type="match status" value="1"/>
</dbReference>